<dbReference type="InterPro" id="IPR001173">
    <property type="entry name" value="Glyco_trans_2-like"/>
</dbReference>
<organism evidence="5 6">
    <name type="scientific">Candidatus Curtissbacteria bacterium GW2011_GWC2_38_9</name>
    <dbReference type="NCBI Taxonomy" id="1618414"/>
    <lineage>
        <taxon>Bacteria</taxon>
        <taxon>Candidatus Curtissiibacteriota</taxon>
    </lineage>
</organism>
<gene>
    <name evidence="5" type="ORF">UT12_C0008G0005</name>
</gene>
<dbReference type="PANTHER" id="PTHR43179">
    <property type="entry name" value="RHAMNOSYLTRANSFERASE WBBL"/>
    <property type="match status" value="1"/>
</dbReference>
<reference evidence="5 6" key="1">
    <citation type="journal article" date="2015" name="Nature">
        <title>rRNA introns, odd ribosomes, and small enigmatic genomes across a large radiation of phyla.</title>
        <authorList>
            <person name="Brown C.T."/>
            <person name="Hug L.A."/>
            <person name="Thomas B.C."/>
            <person name="Sharon I."/>
            <person name="Castelle C.J."/>
            <person name="Singh A."/>
            <person name="Wilkins M.J."/>
            <person name="Williams K.H."/>
            <person name="Banfield J.F."/>
        </authorList>
    </citation>
    <scope>NUCLEOTIDE SEQUENCE [LARGE SCALE GENOMIC DNA]</scope>
</reference>
<dbReference type="InterPro" id="IPR029044">
    <property type="entry name" value="Nucleotide-diphossugar_trans"/>
</dbReference>
<name>A0A0G0PKD0_9BACT</name>
<protein>
    <submittedName>
        <fullName evidence="5">Glycosyl transferase, family 2</fullName>
    </submittedName>
</protein>
<comment type="caution">
    <text evidence="5">The sequence shown here is derived from an EMBL/GenBank/DDBJ whole genome shotgun (WGS) entry which is preliminary data.</text>
</comment>
<dbReference type="EMBL" id="LBVP01000008">
    <property type="protein sequence ID" value="KKQ89761.1"/>
    <property type="molecule type" value="Genomic_DNA"/>
</dbReference>
<feature type="domain" description="Glycosyltransferase 2-like" evidence="4">
    <location>
        <begin position="5"/>
        <end position="108"/>
    </location>
</feature>
<comment type="similarity">
    <text evidence="1">Belongs to the glycosyltransferase 2 family.</text>
</comment>
<dbReference type="AlphaFoldDB" id="A0A0G0PKD0"/>
<accession>A0A0G0PKD0</accession>
<evidence type="ECO:0000256" key="1">
    <source>
        <dbReference type="ARBA" id="ARBA00006739"/>
    </source>
</evidence>
<dbReference type="Proteomes" id="UP000034893">
    <property type="component" value="Unassembled WGS sequence"/>
</dbReference>
<evidence type="ECO:0000256" key="2">
    <source>
        <dbReference type="ARBA" id="ARBA00022676"/>
    </source>
</evidence>
<proteinExistence type="inferred from homology"/>
<dbReference type="SUPFAM" id="SSF53448">
    <property type="entry name" value="Nucleotide-diphospho-sugar transferases"/>
    <property type="match status" value="1"/>
</dbReference>
<dbReference type="CDD" id="cd04186">
    <property type="entry name" value="GT_2_like_c"/>
    <property type="match status" value="1"/>
</dbReference>
<evidence type="ECO:0000313" key="6">
    <source>
        <dbReference type="Proteomes" id="UP000034893"/>
    </source>
</evidence>
<evidence type="ECO:0000256" key="3">
    <source>
        <dbReference type="ARBA" id="ARBA00022679"/>
    </source>
</evidence>
<keyword evidence="2" id="KW-0328">Glycosyltransferase</keyword>
<evidence type="ECO:0000313" key="5">
    <source>
        <dbReference type="EMBL" id="KKQ89761.1"/>
    </source>
</evidence>
<dbReference type="PANTHER" id="PTHR43179:SF12">
    <property type="entry name" value="GALACTOFURANOSYLTRANSFERASE GLFT2"/>
    <property type="match status" value="1"/>
</dbReference>
<keyword evidence="3 5" id="KW-0808">Transferase</keyword>
<dbReference type="Pfam" id="PF00535">
    <property type="entry name" value="Glycos_transf_2"/>
    <property type="match status" value="1"/>
</dbReference>
<evidence type="ECO:0000259" key="4">
    <source>
        <dbReference type="Pfam" id="PF00535"/>
    </source>
</evidence>
<dbReference type="GO" id="GO:0016757">
    <property type="term" value="F:glycosyltransferase activity"/>
    <property type="evidence" value="ECO:0007669"/>
    <property type="project" value="UniProtKB-KW"/>
</dbReference>
<sequence>MAKISVIIPNYNGRQLLFKNLPNVIKNCADCEIIIVDDASGDDSVDFLQKNFRQIKVIQLAKNKGFAHAVNEGVRKANGDLVLLLNSDVSPQANFLPPALSHFKNESASQRIFAVGLADHSHENGKIVIRGRGGAIFKKGFVNHFALPSRSAETLWVSGGSGLFDKRKFLELGGFDTNFAPFYWEDIDLSFRAWRMGYRCLFEPMSKVNHFHQEGVIQKSRSEFFIKTISYKNQFLFVWKNITDPFWLLQHLFWLPYHLAKSMATFDLAFFAGFFWAIIQLPKLIFDYSLFTMHLDPQAQTRTASSAYSLSDREVLNKFAKS</sequence>
<dbReference type="Gene3D" id="3.90.550.10">
    <property type="entry name" value="Spore Coat Polysaccharide Biosynthesis Protein SpsA, Chain A"/>
    <property type="match status" value="1"/>
</dbReference>